<dbReference type="RefSeq" id="XP_060550028.1">
    <property type="nucleotide sequence ID" value="XM_060694045.1"/>
</dbReference>
<keyword evidence="4" id="KW-1185">Reference proteome</keyword>
<gene>
    <name evidence="5" type="primary">LOC117659788</name>
</gene>
<organism evidence="4 5">
    <name type="scientific">Pantherophis guttatus</name>
    <name type="common">Corn snake</name>
    <name type="synonym">Elaphe guttata</name>
    <dbReference type="NCBI Taxonomy" id="94885"/>
    <lineage>
        <taxon>Eukaryota</taxon>
        <taxon>Metazoa</taxon>
        <taxon>Chordata</taxon>
        <taxon>Craniata</taxon>
        <taxon>Vertebrata</taxon>
        <taxon>Euteleostomi</taxon>
        <taxon>Lepidosauria</taxon>
        <taxon>Squamata</taxon>
        <taxon>Bifurcata</taxon>
        <taxon>Unidentata</taxon>
        <taxon>Episquamata</taxon>
        <taxon>Toxicofera</taxon>
        <taxon>Serpentes</taxon>
        <taxon>Colubroidea</taxon>
        <taxon>Colubridae</taxon>
        <taxon>Colubrinae</taxon>
        <taxon>Pantherophis</taxon>
    </lineage>
</organism>
<evidence type="ECO:0000256" key="2">
    <source>
        <dbReference type="SAM" id="MobiDB-lite"/>
    </source>
</evidence>
<sequence length="249" mass="29041">MLRYRYLIYIPPLPPQAVERVGGKLFKKSQGGPRAKIWSRTNPNRKVSYLLLVLLGFAFLTVVPEEQPVLWKRGPTEQTNSRAGNLPPIKEGPPPQRSFTTRPPKAPATSGGRPLRNPREKSGTKTPKEELPHKSPQRQTTNAELCRQLEESHRRIETLEQQLQLEKDEYKSLLCRVLQHAGEKRELLTEIKTLQEQLERNSKTFQQMAEERVQLKKENQELKLKNWKLSEEKATILRNFRERLRRGRD</sequence>
<keyword evidence="3" id="KW-0472">Membrane</keyword>
<proteinExistence type="predicted"/>
<evidence type="ECO:0000313" key="4">
    <source>
        <dbReference type="Proteomes" id="UP001652622"/>
    </source>
</evidence>
<keyword evidence="3" id="KW-1133">Transmembrane helix</keyword>
<accession>A0ABM3ZNS9</accession>
<name>A0ABM3ZNS9_PANGU</name>
<reference evidence="5" key="1">
    <citation type="submission" date="2025-08" db="UniProtKB">
        <authorList>
            <consortium name="RefSeq"/>
        </authorList>
    </citation>
    <scope>IDENTIFICATION</scope>
    <source>
        <tissue evidence="5">Blood</tissue>
    </source>
</reference>
<dbReference type="GeneID" id="117659788"/>
<evidence type="ECO:0000256" key="1">
    <source>
        <dbReference type="SAM" id="Coils"/>
    </source>
</evidence>
<evidence type="ECO:0000313" key="5">
    <source>
        <dbReference type="RefSeq" id="XP_060550028.1"/>
    </source>
</evidence>
<feature type="transmembrane region" description="Helical" evidence="3">
    <location>
        <begin position="47"/>
        <end position="63"/>
    </location>
</feature>
<keyword evidence="3" id="KW-0812">Transmembrane</keyword>
<feature type="coiled-coil region" evidence="1">
    <location>
        <begin position="142"/>
        <end position="232"/>
    </location>
</feature>
<feature type="region of interest" description="Disordered" evidence="2">
    <location>
        <begin position="73"/>
        <end position="142"/>
    </location>
</feature>
<feature type="compositionally biased region" description="Basic and acidic residues" evidence="2">
    <location>
        <begin position="117"/>
        <end position="133"/>
    </location>
</feature>
<protein>
    <submittedName>
        <fullName evidence="5">Uncharacterized protein LOC117659788</fullName>
    </submittedName>
</protein>
<evidence type="ECO:0000256" key="3">
    <source>
        <dbReference type="SAM" id="Phobius"/>
    </source>
</evidence>
<dbReference type="Proteomes" id="UP001652622">
    <property type="component" value="Unplaced"/>
</dbReference>
<keyword evidence="1" id="KW-0175">Coiled coil</keyword>